<dbReference type="AlphaFoldDB" id="D2MPI0"/>
<evidence type="ECO:0000313" key="2">
    <source>
        <dbReference type="Proteomes" id="UP000005017"/>
    </source>
</evidence>
<name>D2MPI0_9FIRM</name>
<evidence type="ECO:0000313" key="1">
    <source>
        <dbReference type="EMBL" id="EFC05592.1"/>
    </source>
</evidence>
<accession>D2MPI0</accession>
<protein>
    <recommendedName>
        <fullName evidence="3">Phage major tail protein, TP901-1 family</fullName>
    </recommendedName>
</protein>
<dbReference type="OrthoDB" id="2043960at2"/>
<dbReference type="RefSeq" id="WP_006627293.1">
    <property type="nucleotide sequence ID" value="NZ_ADFR01000009.1"/>
</dbReference>
<comment type="caution">
    <text evidence="1">The sequence shown here is derived from an EMBL/GenBank/DDBJ whole genome shotgun (WGS) entry which is preliminary data.</text>
</comment>
<proteinExistence type="predicted"/>
<evidence type="ECO:0008006" key="3">
    <source>
        <dbReference type="Google" id="ProtNLM"/>
    </source>
</evidence>
<dbReference type="EMBL" id="ADFR01000009">
    <property type="protein sequence ID" value="EFC05592.1"/>
    <property type="molecule type" value="Genomic_DNA"/>
</dbReference>
<organism evidence="1 2">
    <name type="scientific">Bulleidia extructa W1219</name>
    <dbReference type="NCBI Taxonomy" id="679192"/>
    <lineage>
        <taxon>Bacteria</taxon>
        <taxon>Bacillati</taxon>
        <taxon>Bacillota</taxon>
        <taxon>Erysipelotrichia</taxon>
        <taxon>Erysipelotrichales</taxon>
        <taxon>Erysipelotrichaceae</taxon>
        <taxon>Bulleidia</taxon>
    </lineage>
</organism>
<reference evidence="2" key="1">
    <citation type="submission" date="2009-12" db="EMBL/GenBank/DDBJ databases">
        <title>Sequence of Clostridiales genomosp. BVAB3 str. UPII9-5.</title>
        <authorList>
            <person name="Madupu R."/>
            <person name="Durkin A.S."/>
            <person name="Torralba M."/>
            <person name="Methe B."/>
            <person name="Sutton G.G."/>
            <person name="Strausberg R.L."/>
            <person name="Nelson K.E."/>
        </authorList>
    </citation>
    <scope>NUCLEOTIDE SEQUENCE [LARGE SCALE GENOMIC DNA]</scope>
    <source>
        <strain evidence="2">W1219</strain>
    </source>
</reference>
<dbReference type="Proteomes" id="UP000005017">
    <property type="component" value="Unassembled WGS sequence"/>
</dbReference>
<dbReference type="NCBIfam" id="NF047353">
    <property type="entry name" value="tube_lmo2291"/>
    <property type="match status" value="1"/>
</dbReference>
<keyword evidence="2" id="KW-1185">Reference proteome</keyword>
<sequence length="145" mass="15701">MEYTGVFPVFNNQFMFDIGSKGTPKKVKVADLESFSVSFSNGIETWTPMDTEGWQRGLMTAKSLKIEFKGKRNVGDEGNDFIAGLAYKTGADVTIPFEWTMVSGAKLAFKAIVDVTSAEGGDSTNVGSLEFTVNCDGKPTYTPAI</sequence>
<dbReference type="eggNOG" id="ENOG5032SJY">
    <property type="taxonomic scope" value="Bacteria"/>
</dbReference>
<dbReference type="STRING" id="679192.HMPREF9013_1296"/>
<gene>
    <name evidence="1" type="ORF">HMPREF9013_1296</name>
</gene>